<organism evidence="1 2">
    <name type="scientific">Nonomuraea angiospora</name>
    <dbReference type="NCBI Taxonomy" id="46172"/>
    <lineage>
        <taxon>Bacteria</taxon>
        <taxon>Bacillati</taxon>
        <taxon>Actinomycetota</taxon>
        <taxon>Actinomycetes</taxon>
        <taxon>Streptosporangiales</taxon>
        <taxon>Streptosporangiaceae</taxon>
        <taxon>Nonomuraea</taxon>
    </lineage>
</organism>
<accession>A0ABR9MHG4</accession>
<evidence type="ECO:0000313" key="1">
    <source>
        <dbReference type="EMBL" id="MBE1592353.1"/>
    </source>
</evidence>
<dbReference type="EMBL" id="JADBEK010000001">
    <property type="protein sequence ID" value="MBE1592353.1"/>
    <property type="molecule type" value="Genomic_DNA"/>
</dbReference>
<gene>
    <name evidence="1" type="ORF">H4W80_010611</name>
</gene>
<evidence type="ECO:0008006" key="3">
    <source>
        <dbReference type="Google" id="ProtNLM"/>
    </source>
</evidence>
<sequence length="196" mass="22558">MSVRLLYLTSIRVFGWLVLLGRGQASTDAEIMVLRHEVAVLKRQIVRPKPDWADRAVLAALARFLPTALRAHRLVTPSTLLAWHRRLIKRAWTYPHRADRPGTSKEIQDLVLRLARENPTWGYRRVHGELVHLGVQVSEAIVRRILRSRRHRASATKPRQLLADVSTAASERAARLRLLPHRHDLLETPVCISSWR</sequence>
<proteinExistence type="predicted"/>
<protein>
    <recommendedName>
        <fullName evidence="3">Integrase</fullName>
    </recommendedName>
</protein>
<dbReference type="Proteomes" id="UP000633509">
    <property type="component" value="Unassembled WGS sequence"/>
</dbReference>
<dbReference type="RefSeq" id="WP_225964157.1">
    <property type="nucleotide sequence ID" value="NZ_JADBEK010000001.1"/>
</dbReference>
<comment type="caution">
    <text evidence="1">The sequence shown here is derived from an EMBL/GenBank/DDBJ whole genome shotgun (WGS) entry which is preliminary data.</text>
</comment>
<keyword evidence="2" id="KW-1185">Reference proteome</keyword>
<reference evidence="1 2" key="1">
    <citation type="submission" date="2020-10" db="EMBL/GenBank/DDBJ databases">
        <title>Sequencing the genomes of 1000 actinobacteria strains.</title>
        <authorList>
            <person name="Klenk H.-P."/>
        </authorList>
    </citation>
    <scope>NUCLEOTIDE SEQUENCE [LARGE SCALE GENOMIC DNA]</scope>
    <source>
        <strain evidence="1 2">DSM 43173</strain>
    </source>
</reference>
<evidence type="ECO:0000313" key="2">
    <source>
        <dbReference type="Proteomes" id="UP000633509"/>
    </source>
</evidence>
<name>A0ABR9MHG4_9ACTN</name>